<evidence type="ECO:0000313" key="6">
    <source>
        <dbReference type="Proteomes" id="UP000009022"/>
    </source>
</evidence>
<dbReference type="EMBL" id="DS985247">
    <property type="protein sequence ID" value="EDV23146.1"/>
    <property type="molecule type" value="Genomic_DNA"/>
</dbReference>
<dbReference type="Gene3D" id="3.40.640.10">
    <property type="entry name" value="Type I PLP-dependent aspartate aminotransferase-like (Major domain)"/>
    <property type="match status" value="1"/>
</dbReference>
<dbReference type="PANTHER" id="PTHR14084:SF0">
    <property type="entry name" value="KYNURENINASE"/>
    <property type="match status" value="1"/>
</dbReference>
<dbReference type="GO" id="GO:0030429">
    <property type="term" value="F:kynureninase activity"/>
    <property type="evidence" value="ECO:0000318"/>
    <property type="project" value="GO_Central"/>
</dbReference>
<reference evidence="5 6" key="1">
    <citation type="journal article" date="2008" name="Nature">
        <title>The Trichoplax genome and the nature of placozoans.</title>
        <authorList>
            <person name="Srivastava M."/>
            <person name="Begovic E."/>
            <person name="Chapman J."/>
            <person name="Putnam N.H."/>
            <person name="Hellsten U."/>
            <person name="Kawashima T."/>
            <person name="Kuo A."/>
            <person name="Mitros T."/>
            <person name="Salamov A."/>
            <person name="Carpenter M.L."/>
            <person name="Signorovitch A.Y."/>
            <person name="Moreno M.A."/>
            <person name="Kamm K."/>
            <person name="Grimwood J."/>
            <person name="Schmutz J."/>
            <person name="Shapiro H."/>
            <person name="Grigoriev I.V."/>
            <person name="Buss L.W."/>
            <person name="Schierwater B."/>
            <person name="Dellaporta S.L."/>
            <person name="Rokhsar D.S."/>
        </authorList>
    </citation>
    <scope>NUCLEOTIDE SEQUENCE [LARGE SCALE GENOMIC DNA]</scope>
    <source>
        <strain evidence="5 6">Grell-BS-1999</strain>
    </source>
</reference>
<name>B3S0Z1_TRIAD</name>
<dbReference type="OrthoDB" id="5978656at2759"/>
<dbReference type="FunCoup" id="B3S0Z1">
    <property type="interactions" value="155"/>
</dbReference>
<gene>
    <name evidence="5" type="ORF">TRIADDRAFT_58136</name>
</gene>
<proteinExistence type="predicted"/>
<dbReference type="PANTHER" id="PTHR14084">
    <property type="entry name" value="KYNURENINASE"/>
    <property type="match status" value="1"/>
</dbReference>
<sequence length="293" mass="32963">MHDYDSDEAMILVKARDGENTLRTEDIIAKINEFGDAIAMILLPGVQSFTGQLFNIKEITKAAHDKGCYVGWDLCHAAGGVELKLHEWDVDFAVWCTYKLLNTGPGSIGACFVHEKYAYRKDFKRLDGWFGHRLETRLNMTNVMEHAPGASGFQLATTPVADVVRLISSLDIYSRVSLPKLFEKARKGVVYMEALYRHYFMNNDTSADCKKVESVAEIISPSDPCERGTLFAFRFPGRVDFVCDGLAKNGIAVTVLKSEIIRAGFAPLYNSFQDVHTFITTLHNLFTQEENRK</sequence>
<dbReference type="InterPro" id="IPR015421">
    <property type="entry name" value="PyrdxlP-dep_Trfase_major"/>
</dbReference>
<organism evidence="5 6">
    <name type="scientific">Trichoplax adhaerens</name>
    <name type="common">Trichoplax reptans</name>
    <dbReference type="NCBI Taxonomy" id="10228"/>
    <lineage>
        <taxon>Eukaryota</taxon>
        <taxon>Metazoa</taxon>
        <taxon>Placozoa</taxon>
        <taxon>Uniplacotomia</taxon>
        <taxon>Trichoplacea</taxon>
        <taxon>Trichoplacidae</taxon>
        <taxon>Trichoplax</taxon>
    </lineage>
</organism>
<dbReference type="GO" id="GO:0019441">
    <property type="term" value="P:L-tryptophan catabolic process to kynurenine"/>
    <property type="evidence" value="ECO:0000318"/>
    <property type="project" value="GO_Central"/>
</dbReference>
<dbReference type="Gene3D" id="3.90.1150.10">
    <property type="entry name" value="Aspartate Aminotransferase, domain 1"/>
    <property type="match status" value="1"/>
</dbReference>
<dbReference type="InterPro" id="IPR015422">
    <property type="entry name" value="PyrdxlP-dep_Trfase_small"/>
</dbReference>
<evidence type="ECO:0000259" key="4">
    <source>
        <dbReference type="Pfam" id="PF00266"/>
    </source>
</evidence>
<evidence type="ECO:0000313" key="5">
    <source>
        <dbReference type="EMBL" id="EDV23146.1"/>
    </source>
</evidence>
<evidence type="ECO:0000256" key="2">
    <source>
        <dbReference type="ARBA" id="ARBA00022801"/>
    </source>
</evidence>
<keyword evidence="2" id="KW-0378">Hydrolase</keyword>
<dbReference type="HOGENOM" id="CLU_003433_4_0_1"/>
<protein>
    <recommendedName>
        <fullName evidence="4">Aminotransferase class V domain-containing protein</fullName>
    </recommendedName>
</protein>
<dbReference type="InterPro" id="IPR010111">
    <property type="entry name" value="Kynureninase"/>
</dbReference>
<dbReference type="InterPro" id="IPR015424">
    <property type="entry name" value="PyrdxlP-dep_Trfase"/>
</dbReference>
<dbReference type="InParanoid" id="B3S0Z1"/>
<dbReference type="PhylomeDB" id="B3S0Z1"/>
<dbReference type="Pfam" id="PF22580">
    <property type="entry name" value="KYNU_C"/>
    <property type="match status" value="1"/>
</dbReference>
<dbReference type="OMA" id="CLIKHYY"/>
<dbReference type="GO" id="GO:0043420">
    <property type="term" value="P:anthranilate metabolic process"/>
    <property type="evidence" value="ECO:0000318"/>
    <property type="project" value="GO_Central"/>
</dbReference>
<keyword evidence="6" id="KW-1185">Reference proteome</keyword>
<evidence type="ECO:0000256" key="1">
    <source>
        <dbReference type="ARBA" id="ARBA00022642"/>
    </source>
</evidence>
<dbReference type="GO" id="GO:0005737">
    <property type="term" value="C:cytoplasm"/>
    <property type="evidence" value="ECO:0000318"/>
    <property type="project" value="GO_Central"/>
</dbReference>
<dbReference type="FunFam" id="3.40.640.10:FF:000336">
    <property type="entry name" value="Predicted protein"/>
    <property type="match status" value="1"/>
</dbReference>
<dbReference type="GO" id="GO:0009435">
    <property type="term" value="P:NAD+ biosynthetic process"/>
    <property type="evidence" value="ECO:0007669"/>
    <property type="project" value="InterPro"/>
</dbReference>
<dbReference type="GeneID" id="6755269"/>
<dbReference type="AlphaFoldDB" id="B3S0Z1"/>
<dbReference type="CTD" id="6755269"/>
<dbReference type="STRING" id="10228.B3S0Z1"/>
<dbReference type="KEGG" id="tad:TRIADDRAFT_58136"/>
<dbReference type="InterPro" id="IPR000192">
    <property type="entry name" value="Aminotrans_V_dom"/>
</dbReference>
<dbReference type="eggNOG" id="KOG3846">
    <property type="taxonomic scope" value="Eukaryota"/>
</dbReference>
<dbReference type="Proteomes" id="UP000009022">
    <property type="component" value="Unassembled WGS sequence"/>
</dbReference>
<dbReference type="Pfam" id="PF00266">
    <property type="entry name" value="Aminotran_5"/>
    <property type="match status" value="1"/>
</dbReference>
<evidence type="ECO:0000256" key="3">
    <source>
        <dbReference type="ARBA" id="ARBA00022898"/>
    </source>
</evidence>
<dbReference type="SUPFAM" id="SSF53383">
    <property type="entry name" value="PLP-dependent transferases"/>
    <property type="match status" value="1"/>
</dbReference>
<dbReference type="GO" id="GO:0030170">
    <property type="term" value="F:pyridoxal phosphate binding"/>
    <property type="evidence" value="ECO:0007669"/>
    <property type="project" value="InterPro"/>
</dbReference>
<dbReference type="RefSeq" id="XP_002114056.1">
    <property type="nucleotide sequence ID" value="XM_002114020.1"/>
</dbReference>
<keyword evidence="1" id="KW-0662">Pyridine nucleotide biosynthesis</keyword>
<accession>B3S0Z1</accession>
<keyword evidence="3" id="KW-0663">Pyridoxal phosphate</keyword>
<feature type="domain" description="Aminotransferase class V" evidence="4">
    <location>
        <begin position="21"/>
        <end position="181"/>
    </location>
</feature>